<dbReference type="InterPro" id="IPR004119">
    <property type="entry name" value="EcKL"/>
</dbReference>
<dbReference type="PANTHER" id="PTHR11012">
    <property type="entry name" value="PROTEIN KINASE-LIKE DOMAIN-CONTAINING"/>
    <property type="match status" value="1"/>
</dbReference>
<dbReference type="STRING" id="139723.A0A182MNU6"/>
<dbReference type="InterPro" id="IPR015897">
    <property type="entry name" value="CHK_kinase-like"/>
</dbReference>
<keyword evidence="3" id="KW-1185">Reference proteome</keyword>
<name>A0A182MNU6_9DIPT</name>
<reference evidence="3" key="1">
    <citation type="submission" date="2013-09" db="EMBL/GenBank/DDBJ databases">
        <title>The Genome Sequence of Anopheles culicifacies species A.</title>
        <authorList>
            <consortium name="The Broad Institute Genomics Platform"/>
            <person name="Neafsey D.E."/>
            <person name="Besansky N."/>
            <person name="Howell P."/>
            <person name="Walton C."/>
            <person name="Young S.K."/>
            <person name="Zeng Q."/>
            <person name="Gargeya S."/>
            <person name="Fitzgerald M."/>
            <person name="Haas B."/>
            <person name="Abouelleil A."/>
            <person name="Allen A.W."/>
            <person name="Alvarado L."/>
            <person name="Arachchi H.M."/>
            <person name="Berlin A.M."/>
            <person name="Chapman S.B."/>
            <person name="Gainer-Dewar J."/>
            <person name="Goldberg J."/>
            <person name="Griggs A."/>
            <person name="Gujja S."/>
            <person name="Hansen M."/>
            <person name="Howarth C."/>
            <person name="Imamovic A."/>
            <person name="Ireland A."/>
            <person name="Larimer J."/>
            <person name="McCowan C."/>
            <person name="Murphy C."/>
            <person name="Pearson M."/>
            <person name="Poon T.W."/>
            <person name="Priest M."/>
            <person name="Roberts A."/>
            <person name="Saif S."/>
            <person name="Shea T."/>
            <person name="Sisk P."/>
            <person name="Sykes S."/>
            <person name="Wortman J."/>
            <person name="Nusbaum C."/>
            <person name="Birren B."/>
        </authorList>
    </citation>
    <scope>NUCLEOTIDE SEQUENCE [LARGE SCALE GENOMIC DNA]</scope>
    <source>
        <strain evidence="3">A-37</strain>
    </source>
</reference>
<evidence type="ECO:0000259" key="1">
    <source>
        <dbReference type="SMART" id="SM00587"/>
    </source>
</evidence>
<reference evidence="2" key="2">
    <citation type="submission" date="2020-05" db="UniProtKB">
        <authorList>
            <consortium name="EnsemblMetazoa"/>
        </authorList>
    </citation>
    <scope>IDENTIFICATION</scope>
    <source>
        <strain evidence="2">A-37</strain>
    </source>
</reference>
<evidence type="ECO:0000313" key="2">
    <source>
        <dbReference type="EnsemblMetazoa" id="ACUA022757-PA"/>
    </source>
</evidence>
<proteinExistence type="predicted"/>
<evidence type="ECO:0000313" key="3">
    <source>
        <dbReference type="Proteomes" id="UP000075883"/>
    </source>
</evidence>
<dbReference type="EnsemblMetazoa" id="ACUA022757-RA">
    <property type="protein sequence ID" value="ACUA022757-PA"/>
    <property type="gene ID" value="ACUA022757"/>
</dbReference>
<dbReference type="PANTHER" id="PTHR11012:SF59">
    <property type="entry name" value="CHK KINASE-LIKE DOMAIN-CONTAINING PROTEIN-RELATED"/>
    <property type="match status" value="1"/>
</dbReference>
<dbReference type="VEuPathDB" id="VectorBase:ACUA022757"/>
<accession>A0A182MNU6</accession>
<dbReference type="Pfam" id="PF02958">
    <property type="entry name" value="EcKL"/>
    <property type="match status" value="1"/>
</dbReference>
<dbReference type="EMBL" id="AXCM01001403">
    <property type="status" value="NOT_ANNOTATED_CDS"/>
    <property type="molecule type" value="Genomic_DNA"/>
</dbReference>
<dbReference type="SUPFAM" id="SSF56112">
    <property type="entry name" value="Protein kinase-like (PK-like)"/>
    <property type="match status" value="1"/>
</dbReference>
<dbReference type="SMART" id="SM00587">
    <property type="entry name" value="CHK"/>
    <property type="match status" value="1"/>
</dbReference>
<dbReference type="InterPro" id="IPR011009">
    <property type="entry name" value="Kinase-like_dom_sf"/>
</dbReference>
<feature type="domain" description="CHK kinase-like" evidence="1">
    <location>
        <begin position="133"/>
        <end position="335"/>
    </location>
</feature>
<dbReference type="Proteomes" id="UP000075883">
    <property type="component" value="Unassembled WGS sequence"/>
</dbReference>
<organism evidence="2 3">
    <name type="scientific">Anopheles culicifacies</name>
    <dbReference type="NCBI Taxonomy" id="139723"/>
    <lineage>
        <taxon>Eukaryota</taxon>
        <taxon>Metazoa</taxon>
        <taxon>Ecdysozoa</taxon>
        <taxon>Arthropoda</taxon>
        <taxon>Hexapoda</taxon>
        <taxon>Insecta</taxon>
        <taxon>Pterygota</taxon>
        <taxon>Neoptera</taxon>
        <taxon>Endopterygota</taxon>
        <taxon>Diptera</taxon>
        <taxon>Nematocera</taxon>
        <taxon>Culicoidea</taxon>
        <taxon>Culicidae</taxon>
        <taxon>Anophelinae</taxon>
        <taxon>Anopheles</taxon>
        <taxon>culicifacies species complex</taxon>
    </lineage>
</organism>
<dbReference type="AlphaFoldDB" id="A0A182MNU6"/>
<sequence length="438" mass="50039">MDGPADLSVDSVKQSLSQADLQAIWRKYWLYKNGTREGNDRSINVSARVRPFAKNRAGYLGDHYVLELSADDQSDVRVELFLKATSTAIPALASYLSAIGTFAKETRVYSELFPKLSEYSRFAPHCFLSGKVLVLENVAIQGFQTMPFEAYGVLDEEHLKCALAALAKYHSATLLLEQAKGASLSVQFAGLLHENAWIKRDNNPRMEELHDAIDILLAFLRTLAKDDERLNVILPKVPAFVLQIYELVKPSTRFKNVACHGDLWCSNVMFRYDETNGYRVPVECLLVDFQFTRYAPPAYDVNMLLTLTTTGEFRRKHYDDLTRHYYHCLVMELAQHPTVCPEPNALYPEEMFLESCEVYKTSGLIENFLMNHVTLLPRTYMDTIFSSPDCYESFSGVEKRKMCLEVLQNDVAYRERMAGIVRDLMEAIYEECLKKVGE</sequence>
<dbReference type="Gene3D" id="3.90.1200.10">
    <property type="match status" value="1"/>
</dbReference>
<protein>
    <recommendedName>
        <fullName evidence="1">CHK kinase-like domain-containing protein</fullName>
    </recommendedName>
</protein>